<evidence type="ECO:0000256" key="12">
    <source>
        <dbReference type="SAM" id="Phobius"/>
    </source>
</evidence>
<organism evidence="17 18">
    <name type="scientific">Noviherbaspirillum humi</name>
    <dbReference type="NCBI Taxonomy" id="1688639"/>
    <lineage>
        <taxon>Bacteria</taxon>
        <taxon>Pseudomonadati</taxon>
        <taxon>Pseudomonadota</taxon>
        <taxon>Betaproteobacteria</taxon>
        <taxon>Burkholderiales</taxon>
        <taxon>Oxalobacteraceae</taxon>
        <taxon>Noviherbaspirillum</taxon>
    </lineage>
</organism>
<dbReference type="NCBIfam" id="TIGR00229">
    <property type="entry name" value="sensory_box"/>
    <property type="match status" value="1"/>
</dbReference>
<dbReference type="PANTHER" id="PTHR44757:SF2">
    <property type="entry name" value="BIOFILM ARCHITECTURE MAINTENANCE PROTEIN MBAA"/>
    <property type="match status" value="1"/>
</dbReference>
<evidence type="ECO:0000259" key="16">
    <source>
        <dbReference type="PROSITE" id="PS50887"/>
    </source>
</evidence>
<evidence type="ECO:0000256" key="6">
    <source>
        <dbReference type="ARBA" id="ARBA00022741"/>
    </source>
</evidence>
<dbReference type="SUPFAM" id="SSF141868">
    <property type="entry name" value="EAL domain-like"/>
    <property type="match status" value="1"/>
</dbReference>
<dbReference type="Pfam" id="PF00990">
    <property type="entry name" value="GGDEF"/>
    <property type="match status" value="1"/>
</dbReference>
<evidence type="ECO:0000256" key="8">
    <source>
        <dbReference type="ARBA" id="ARBA00022840"/>
    </source>
</evidence>
<dbReference type="GO" id="GO:0005886">
    <property type="term" value="C:plasma membrane"/>
    <property type="evidence" value="ECO:0007669"/>
    <property type="project" value="UniProtKB-SubCell"/>
</dbReference>
<dbReference type="Pfam" id="PF08447">
    <property type="entry name" value="PAS_3"/>
    <property type="match status" value="1"/>
</dbReference>
<dbReference type="InterPro" id="IPR035919">
    <property type="entry name" value="EAL_sf"/>
</dbReference>
<accession>A0A239M1E6</accession>
<dbReference type="InterPro" id="IPR052155">
    <property type="entry name" value="Biofilm_reg_signaling"/>
</dbReference>
<feature type="transmembrane region" description="Helical" evidence="12">
    <location>
        <begin position="12"/>
        <end position="35"/>
    </location>
</feature>
<dbReference type="InterPro" id="IPR000700">
    <property type="entry name" value="PAS-assoc_C"/>
</dbReference>
<name>A0A239M1E6_9BURK</name>
<dbReference type="EMBL" id="FZOT01000029">
    <property type="protein sequence ID" value="SNT36112.1"/>
    <property type="molecule type" value="Genomic_DNA"/>
</dbReference>
<dbReference type="Gene3D" id="3.20.20.450">
    <property type="entry name" value="EAL domain"/>
    <property type="match status" value="1"/>
</dbReference>
<evidence type="ECO:0000256" key="5">
    <source>
        <dbReference type="ARBA" id="ARBA00022692"/>
    </source>
</evidence>
<proteinExistence type="predicted"/>
<dbReference type="Proteomes" id="UP000198284">
    <property type="component" value="Unassembled WGS sequence"/>
</dbReference>
<evidence type="ECO:0000256" key="1">
    <source>
        <dbReference type="ARBA" id="ARBA00004651"/>
    </source>
</evidence>
<keyword evidence="9 12" id="KW-1133">Transmembrane helix</keyword>
<dbReference type="CDD" id="cd12914">
    <property type="entry name" value="PDC1_DGC_like"/>
    <property type="match status" value="1"/>
</dbReference>
<evidence type="ECO:0000313" key="17">
    <source>
        <dbReference type="EMBL" id="SNT36112.1"/>
    </source>
</evidence>
<evidence type="ECO:0000256" key="3">
    <source>
        <dbReference type="ARBA" id="ARBA00022553"/>
    </source>
</evidence>
<keyword evidence="11 12" id="KW-0472">Membrane</keyword>
<keyword evidence="7" id="KW-0418">Kinase</keyword>
<evidence type="ECO:0000256" key="2">
    <source>
        <dbReference type="ARBA" id="ARBA00022475"/>
    </source>
</evidence>
<evidence type="ECO:0000313" key="18">
    <source>
        <dbReference type="Proteomes" id="UP000198284"/>
    </source>
</evidence>
<dbReference type="Gene3D" id="3.30.450.20">
    <property type="entry name" value="PAS domain"/>
    <property type="match status" value="3"/>
</dbReference>
<dbReference type="InterPro" id="IPR035965">
    <property type="entry name" value="PAS-like_dom_sf"/>
</dbReference>
<evidence type="ECO:0000256" key="11">
    <source>
        <dbReference type="ARBA" id="ARBA00023136"/>
    </source>
</evidence>
<comment type="subcellular location">
    <subcellularLocation>
        <location evidence="1">Cell membrane</location>
        <topology evidence="1">Multi-pass membrane protein</topology>
    </subcellularLocation>
</comment>
<evidence type="ECO:0000256" key="9">
    <source>
        <dbReference type="ARBA" id="ARBA00022989"/>
    </source>
</evidence>
<dbReference type="SUPFAM" id="SSF55073">
    <property type="entry name" value="Nucleotide cyclase"/>
    <property type="match status" value="1"/>
</dbReference>
<dbReference type="InterPro" id="IPR001633">
    <property type="entry name" value="EAL_dom"/>
</dbReference>
<keyword evidence="3" id="KW-0597">Phosphoprotein</keyword>
<dbReference type="PROSITE" id="PS50113">
    <property type="entry name" value="PAC"/>
    <property type="match status" value="1"/>
</dbReference>
<dbReference type="SUPFAM" id="SSF55785">
    <property type="entry name" value="PYP-like sensor domain (PAS domain)"/>
    <property type="match status" value="1"/>
</dbReference>
<dbReference type="SMART" id="SM00052">
    <property type="entry name" value="EAL"/>
    <property type="match status" value="1"/>
</dbReference>
<dbReference type="CDD" id="cd01949">
    <property type="entry name" value="GGDEF"/>
    <property type="match status" value="1"/>
</dbReference>
<dbReference type="SMART" id="SM00086">
    <property type="entry name" value="PAC"/>
    <property type="match status" value="2"/>
</dbReference>
<dbReference type="InterPro" id="IPR000014">
    <property type="entry name" value="PAS"/>
</dbReference>
<dbReference type="GO" id="GO:0016301">
    <property type="term" value="F:kinase activity"/>
    <property type="evidence" value="ECO:0007669"/>
    <property type="project" value="UniProtKB-KW"/>
</dbReference>
<gene>
    <name evidence="17" type="ORF">SAMN06265795_12911</name>
</gene>
<dbReference type="PROSITE" id="PS51257">
    <property type="entry name" value="PROKAR_LIPOPROTEIN"/>
    <property type="match status" value="1"/>
</dbReference>
<dbReference type="InterPro" id="IPR043128">
    <property type="entry name" value="Rev_trsase/Diguanyl_cyclase"/>
</dbReference>
<dbReference type="GO" id="GO:0000160">
    <property type="term" value="P:phosphorelay signal transduction system"/>
    <property type="evidence" value="ECO:0007669"/>
    <property type="project" value="UniProtKB-KW"/>
</dbReference>
<dbReference type="OrthoDB" id="9813903at2"/>
<keyword evidence="2" id="KW-1003">Cell membrane</keyword>
<dbReference type="InterPro" id="IPR033479">
    <property type="entry name" value="dCache_1"/>
</dbReference>
<dbReference type="Pfam" id="PF00563">
    <property type="entry name" value="EAL"/>
    <property type="match status" value="1"/>
</dbReference>
<keyword evidence="5 12" id="KW-0812">Transmembrane</keyword>
<dbReference type="GO" id="GO:0005524">
    <property type="term" value="F:ATP binding"/>
    <property type="evidence" value="ECO:0007669"/>
    <property type="project" value="UniProtKB-KW"/>
</dbReference>
<dbReference type="SMART" id="SM00091">
    <property type="entry name" value="PAS"/>
    <property type="match status" value="1"/>
</dbReference>
<sequence length="908" mass="100856">MFATPKQSLARISLAGLLALAAMACLYWFSLCWGLDDMHGLARQRVDTVAASLFNPIEKYSYFPRTVASHPLSVSALRTPEDAALAARANSLLAYLNDSAGSEVLYLIDRNGRTVAASNWNRKDSFVGHDFSFRPYFRDAIEGREGRFYAMGTVSRVPGYYLSHPVIDGGRILGVVAVKVDLTTLDRDWAQSRSYDVTVTDEYGITFLSSRADWKYRPFSPLSEQQLQTLTQTKQYGGNLHSPFRMAEKRLWGSQALLWRVASGEGRAAVPHADYVVWHKKLEGSPWTVSVFMPAEAARKRALQHCAIAAVLLALCISAALYYREQRKRGIDALAAQASLRESHDRFRMVSKATSDVVWDWDLTRDQLWWNENMEAMFGHAPEEREAGGEAWSNRIHPDDRGRVTASIHAVIGGTDERWSEEYRFLCRDGHVADVLDRGFVIRDADGKAVRMVGSMTDISHRKESEKAIHRLAFYDALTGLPNRSLLQERLQQALAVSARDRMVGALLFIDLDNFKSLNDTLGHDKGDVLLAQVAERLAGCVRDCDTVSRLGGDEFVIMIERLARSSDAAAARATVVAEKVLEAFGQPFDLDGMQRHTSPSIGIALFDGIDRQPDEILKAADMAMYEAKADGRNTLRFFDPKMQELALARSVLEADLRHALKRGELDLHFQPQCDRQGQVHGAEALLRWQHAQRGAVPPAEFIPVAEQTGLIIPIGYWVLRQACLQLNRWAADPATASLTLAVNVSARQFHRSDFTDQVQAIIEETRVDPRRLKLELTESALVEEIDDAIAKMERLRRLGVAFSLDDFGTGYSSLAYLHRLPIYQLKIDRSFVAQVPEDANGAAIVHTIIALGRALGLAVIAEGVESPRQLAFLGNAGCDSYQGYLFGRPMAAAAFNARCGSAADALV</sequence>
<keyword evidence="8" id="KW-0067">ATP-binding</keyword>
<evidence type="ECO:0000259" key="13">
    <source>
        <dbReference type="PROSITE" id="PS50112"/>
    </source>
</evidence>
<dbReference type="InterPro" id="IPR029151">
    <property type="entry name" value="Sensor-like_sf"/>
</dbReference>
<evidence type="ECO:0000256" key="7">
    <source>
        <dbReference type="ARBA" id="ARBA00022777"/>
    </source>
</evidence>
<dbReference type="FunFam" id="3.20.20.450:FF:000001">
    <property type="entry name" value="Cyclic di-GMP phosphodiesterase yahA"/>
    <property type="match status" value="1"/>
</dbReference>
<dbReference type="Pfam" id="PF02743">
    <property type="entry name" value="dCache_1"/>
    <property type="match status" value="1"/>
</dbReference>
<dbReference type="PROSITE" id="PS50112">
    <property type="entry name" value="PAS"/>
    <property type="match status" value="1"/>
</dbReference>
<feature type="domain" description="EAL" evidence="15">
    <location>
        <begin position="650"/>
        <end position="904"/>
    </location>
</feature>
<dbReference type="InterPro" id="IPR000160">
    <property type="entry name" value="GGDEF_dom"/>
</dbReference>
<evidence type="ECO:0000259" key="15">
    <source>
        <dbReference type="PROSITE" id="PS50883"/>
    </source>
</evidence>
<dbReference type="SMART" id="SM00267">
    <property type="entry name" value="GGDEF"/>
    <property type="match status" value="1"/>
</dbReference>
<evidence type="ECO:0000256" key="4">
    <source>
        <dbReference type="ARBA" id="ARBA00022679"/>
    </source>
</evidence>
<keyword evidence="4" id="KW-0808">Transferase</keyword>
<dbReference type="PANTHER" id="PTHR44757">
    <property type="entry name" value="DIGUANYLATE CYCLASE DGCP"/>
    <property type="match status" value="1"/>
</dbReference>
<feature type="domain" description="PAC" evidence="14">
    <location>
        <begin position="419"/>
        <end position="471"/>
    </location>
</feature>
<keyword evidence="6" id="KW-0547">Nucleotide-binding</keyword>
<evidence type="ECO:0000256" key="10">
    <source>
        <dbReference type="ARBA" id="ARBA00023012"/>
    </source>
</evidence>
<protein>
    <submittedName>
        <fullName evidence="17">PAS domain S-box-containing protein/diguanylate cyclase (GGDEF) domain-containing protein</fullName>
    </submittedName>
</protein>
<dbReference type="CDD" id="cd00130">
    <property type="entry name" value="PAS"/>
    <property type="match status" value="1"/>
</dbReference>
<keyword evidence="18" id="KW-1185">Reference proteome</keyword>
<evidence type="ECO:0000259" key="14">
    <source>
        <dbReference type="PROSITE" id="PS50113"/>
    </source>
</evidence>
<dbReference type="Gene3D" id="3.30.70.270">
    <property type="match status" value="1"/>
</dbReference>
<dbReference type="PROSITE" id="PS50887">
    <property type="entry name" value="GGDEF"/>
    <property type="match status" value="1"/>
</dbReference>
<feature type="domain" description="PAS" evidence="13">
    <location>
        <begin position="343"/>
        <end position="415"/>
    </location>
</feature>
<feature type="domain" description="GGDEF" evidence="16">
    <location>
        <begin position="503"/>
        <end position="641"/>
    </location>
</feature>
<dbReference type="SUPFAM" id="SSF103190">
    <property type="entry name" value="Sensory domain-like"/>
    <property type="match status" value="1"/>
</dbReference>
<keyword evidence="10" id="KW-0902">Two-component regulatory system</keyword>
<dbReference type="NCBIfam" id="TIGR00254">
    <property type="entry name" value="GGDEF"/>
    <property type="match status" value="1"/>
</dbReference>
<dbReference type="AlphaFoldDB" id="A0A239M1E6"/>
<dbReference type="InterPro" id="IPR013655">
    <property type="entry name" value="PAS_fold_3"/>
</dbReference>
<dbReference type="FunFam" id="3.30.450.20:FF:000127">
    <property type="entry name" value="C4-dicarboxylate transport sensor protein"/>
    <property type="match status" value="1"/>
</dbReference>
<dbReference type="PROSITE" id="PS50883">
    <property type="entry name" value="EAL"/>
    <property type="match status" value="1"/>
</dbReference>
<dbReference type="InterPro" id="IPR001610">
    <property type="entry name" value="PAC"/>
</dbReference>
<dbReference type="RefSeq" id="WP_089401747.1">
    <property type="nucleotide sequence ID" value="NZ_FZOT01000029.1"/>
</dbReference>
<dbReference type="CDD" id="cd01948">
    <property type="entry name" value="EAL"/>
    <property type="match status" value="1"/>
</dbReference>
<reference evidence="17 18" key="1">
    <citation type="submission" date="2017-06" db="EMBL/GenBank/DDBJ databases">
        <authorList>
            <person name="Kim H.J."/>
            <person name="Triplett B.A."/>
        </authorList>
    </citation>
    <scope>NUCLEOTIDE SEQUENCE [LARGE SCALE GENOMIC DNA]</scope>
    <source>
        <strain evidence="17 18">U15</strain>
    </source>
</reference>
<dbReference type="InterPro" id="IPR029787">
    <property type="entry name" value="Nucleotide_cyclase"/>
</dbReference>